<reference evidence="2 3" key="1">
    <citation type="submission" date="2018-11" db="EMBL/GenBank/DDBJ databases">
        <authorList>
            <consortium name="Pathogen Informatics"/>
        </authorList>
    </citation>
    <scope>NUCLEOTIDE SEQUENCE [LARGE SCALE GENOMIC DNA]</scope>
</reference>
<feature type="domain" description="G" evidence="1">
    <location>
        <begin position="36"/>
        <end position="71"/>
    </location>
</feature>
<dbReference type="Pfam" id="PF01926">
    <property type="entry name" value="MMR_HSR1"/>
    <property type="match status" value="1"/>
</dbReference>
<evidence type="ECO:0000313" key="3">
    <source>
        <dbReference type="Proteomes" id="UP000270094"/>
    </source>
</evidence>
<evidence type="ECO:0000313" key="2">
    <source>
        <dbReference type="EMBL" id="VDM83594.1"/>
    </source>
</evidence>
<accession>A0A3P7JXE2</accession>
<dbReference type="PANTHER" id="PTHR10229">
    <property type="entry name" value="GTP-BINDING PROTEIN HFLX"/>
    <property type="match status" value="1"/>
</dbReference>
<dbReference type="InterPro" id="IPR006073">
    <property type="entry name" value="GTP-bd"/>
</dbReference>
<dbReference type="InterPro" id="IPR027417">
    <property type="entry name" value="P-loop_NTPase"/>
</dbReference>
<dbReference type="PANTHER" id="PTHR10229:SF0">
    <property type="entry name" value="GTP-BINDING PROTEIN 6-RELATED"/>
    <property type="match status" value="1"/>
</dbReference>
<dbReference type="InterPro" id="IPR016496">
    <property type="entry name" value="GTPase_HflX"/>
</dbReference>
<name>A0A3P7JXE2_STRVU</name>
<dbReference type="OrthoDB" id="10268034at2759"/>
<dbReference type="SUPFAM" id="SSF52540">
    <property type="entry name" value="P-loop containing nucleoside triphosphate hydrolases"/>
    <property type="match status" value="1"/>
</dbReference>
<dbReference type="Proteomes" id="UP000270094">
    <property type="component" value="Unassembled WGS sequence"/>
</dbReference>
<gene>
    <name evidence="2" type="ORF">SVUK_LOCUS18592</name>
</gene>
<keyword evidence="3" id="KW-1185">Reference proteome</keyword>
<dbReference type="Gene3D" id="3.40.50.300">
    <property type="entry name" value="P-loop containing nucleotide triphosphate hydrolases"/>
    <property type="match status" value="1"/>
</dbReference>
<dbReference type="GO" id="GO:0005737">
    <property type="term" value="C:cytoplasm"/>
    <property type="evidence" value="ECO:0007669"/>
    <property type="project" value="TreeGrafter"/>
</dbReference>
<protein>
    <recommendedName>
        <fullName evidence="1">G domain-containing protein</fullName>
    </recommendedName>
</protein>
<dbReference type="GO" id="GO:0005525">
    <property type="term" value="F:GTP binding"/>
    <property type="evidence" value="ECO:0007669"/>
    <property type="project" value="InterPro"/>
</dbReference>
<dbReference type="GO" id="GO:0043022">
    <property type="term" value="F:ribosome binding"/>
    <property type="evidence" value="ECO:0007669"/>
    <property type="project" value="TreeGrafter"/>
</dbReference>
<organism evidence="2 3">
    <name type="scientific">Strongylus vulgaris</name>
    <name type="common">Blood worm</name>
    <dbReference type="NCBI Taxonomy" id="40348"/>
    <lineage>
        <taxon>Eukaryota</taxon>
        <taxon>Metazoa</taxon>
        <taxon>Ecdysozoa</taxon>
        <taxon>Nematoda</taxon>
        <taxon>Chromadorea</taxon>
        <taxon>Rhabditida</taxon>
        <taxon>Rhabditina</taxon>
        <taxon>Rhabditomorpha</taxon>
        <taxon>Strongyloidea</taxon>
        <taxon>Strongylidae</taxon>
        <taxon>Strongylus</taxon>
    </lineage>
</organism>
<evidence type="ECO:0000259" key="1">
    <source>
        <dbReference type="Pfam" id="PF01926"/>
    </source>
</evidence>
<proteinExistence type="predicted"/>
<dbReference type="AlphaFoldDB" id="A0A3P7JXE2"/>
<dbReference type="EMBL" id="UYYB01124138">
    <property type="protein sequence ID" value="VDM83594.1"/>
    <property type="molecule type" value="Genomic_DNA"/>
</dbReference>
<sequence>MNLKYCDYENKACGRSCSKSWRNDKAAEETRHAAMVAVVGYTNAGKTSLVKCLTGASSLLPKDRLFATLIRHGETSIWKKIGPH</sequence>